<reference evidence="2" key="1">
    <citation type="journal article" date="2019" name="Int. J. Syst. Evol. Microbiol.">
        <title>The Global Catalogue of Microorganisms (GCM) 10K type strain sequencing project: providing services to taxonomists for standard genome sequencing and annotation.</title>
        <authorList>
            <consortium name="The Broad Institute Genomics Platform"/>
            <consortium name="The Broad Institute Genome Sequencing Center for Infectious Disease"/>
            <person name="Wu L."/>
            <person name="Ma J."/>
        </authorList>
    </citation>
    <scope>NUCLEOTIDE SEQUENCE [LARGE SCALE GENOMIC DNA]</scope>
    <source>
        <strain evidence="2">CCUG 48316</strain>
    </source>
</reference>
<dbReference type="RefSeq" id="WP_378970904.1">
    <property type="nucleotide sequence ID" value="NZ_JBHSWN010000001.1"/>
</dbReference>
<sequence>MDAFNPYKISAFWTGMALGIPMLATELAAEVWGTRPEPIKVTSPVEVRQVAEFTQVAQGDPVLTTVGHDLPVYLASDDLPPPSWSIEAKTALPVWDPAPKPRKRKS</sequence>
<organism evidence="1 2">
    <name type="scientific">Methylobacterium komagatae</name>
    <dbReference type="NCBI Taxonomy" id="374425"/>
    <lineage>
        <taxon>Bacteria</taxon>
        <taxon>Pseudomonadati</taxon>
        <taxon>Pseudomonadota</taxon>
        <taxon>Alphaproteobacteria</taxon>
        <taxon>Hyphomicrobiales</taxon>
        <taxon>Methylobacteriaceae</taxon>
        <taxon>Methylobacterium</taxon>
    </lineage>
</organism>
<accession>A0ABW2BMX5</accession>
<keyword evidence="2" id="KW-1185">Reference proteome</keyword>
<protein>
    <submittedName>
        <fullName evidence="1">Uncharacterized protein</fullName>
    </submittedName>
</protein>
<dbReference type="EMBL" id="JBHSWN010000001">
    <property type="protein sequence ID" value="MFC6790751.1"/>
    <property type="molecule type" value="Genomic_DNA"/>
</dbReference>
<evidence type="ECO:0000313" key="2">
    <source>
        <dbReference type="Proteomes" id="UP001596292"/>
    </source>
</evidence>
<comment type="caution">
    <text evidence="1">The sequence shown here is derived from an EMBL/GenBank/DDBJ whole genome shotgun (WGS) entry which is preliminary data.</text>
</comment>
<dbReference type="Proteomes" id="UP001596292">
    <property type="component" value="Unassembled WGS sequence"/>
</dbReference>
<name>A0ABW2BMX5_9HYPH</name>
<evidence type="ECO:0000313" key="1">
    <source>
        <dbReference type="EMBL" id="MFC6790751.1"/>
    </source>
</evidence>
<proteinExistence type="predicted"/>
<gene>
    <name evidence="1" type="ORF">ACFQE0_14705</name>
</gene>